<dbReference type="InterPro" id="IPR005517">
    <property type="entry name" value="Transl_elong_EFG/EF2_IV"/>
</dbReference>
<protein>
    <recommendedName>
        <fullName evidence="6 7">Elongation factor G</fullName>
        <shortName evidence="6">EF-G</shortName>
    </recommendedName>
</protein>
<dbReference type="SUPFAM" id="SSF54980">
    <property type="entry name" value="EF-G C-terminal domain-like"/>
    <property type="match status" value="2"/>
</dbReference>
<keyword evidence="2 6" id="KW-0547">Nucleotide-binding</keyword>
<evidence type="ECO:0000313" key="10">
    <source>
        <dbReference type="Proteomes" id="UP001594288"/>
    </source>
</evidence>
<evidence type="ECO:0000256" key="2">
    <source>
        <dbReference type="ARBA" id="ARBA00022741"/>
    </source>
</evidence>
<sequence length="696" mass="76435">MAKKIDISRVRNIGLMAHIDAGKTTASERILFFTGKSHRMGEVHDGEATMDWMVQEQERGITITSAATTTYWKDHRVNIIDTPGHVDFTAEVERSLRVLDGTVALFCAVGGVQPQSETVWRQAEKYQVPRIAFVNKMDRAGADFEAVVEEIKNTLGANAVPVVIPIGAEAAFEGIIDLVDMKAVYYDGPDGTTIREEAIPAGLLETAREAERVMIERISEEDDTLMRKFIEGETPGRDEAVRAMRKATINGRIIPVLCGAALRNKGVRRLLDAIIDYLPSPIDLPPVIGVHDEAEEEILRSPSDDAPLAAIAFKIQADKHMGKLTYVRVYSGILKAGDVIYNSSRDVKQRVGRLFEMHANKRESIEALHAGDVGAVVGLGETQTGDTICQMEHPILLETIEFPAPVIDVAVKPESRPDSDKLGRALGRLAEEDPTFLVKTDPETSEVIISGMGELHIEVIIDRLKREFGVGVLVGQPQVAYRETLMGSIKHNYKHSKQTGGHGQYAHVVMQVEPAAPGSGFHFENKVVGGRIPREFIPAVERGVVDAMIEGPYAGYPMVDIRVMLLDGSAHDVDSSEYAFRQCASIAFREACKKAGLELLEPIMDVEVVGPDDYTGAVTSSICSRRGKIVRMEAKGKTAILGSRVPLAEMFGYASEIRNITSGRAEFSMHFYRYEAVPFAIAEEIVSERRKAKEGA</sequence>
<dbReference type="Pfam" id="PF22042">
    <property type="entry name" value="EF-G_D2"/>
    <property type="match status" value="1"/>
</dbReference>
<dbReference type="CDD" id="cd04088">
    <property type="entry name" value="EFG_mtEFG_II"/>
    <property type="match status" value="1"/>
</dbReference>
<reference evidence="9 10" key="1">
    <citation type="submission" date="2024-09" db="EMBL/GenBank/DDBJ databases">
        <authorList>
            <person name="D'Angelo T."/>
        </authorList>
    </citation>
    <scope>NUCLEOTIDE SEQUENCE [LARGE SCALE GENOMIC DNA]</scope>
    <source>
        <strain evidence="9">SAG AM-311-F02</strain>
    </source>
</reference>
<dbReference type="InterPro" id="IPR047872">
    <property type="entry name" value="EFG_IV"/>
</dbReference>
<name>A0ABV6YQ73_UNCEI</name>
<keyword evidence="10" id="KW-1185">Reference proteome</keyword>
<gene>
    <name evidence="6 9" type="primary">fusA</name>
    <name evidence="9" type="ORF">ACFL2Z_04045</name>
</gene>
<dbReference type="InterPro" id="IPR005225">
    <property type="entry name" value="Small_GTP-bd"/>
</dbReference>
<dbReference type="PRINTS" id="PR00315">
    <property type="entry name" value="ELONGATNFCT"/>
</dbReference>
<organism evidence="9 10">
    <name type="scientific">Eiseniibacteriota bacterium</name>
    <dbReference type="NCBI Taxonomy" id="2212470"/>
    <lineage>
        <taxon>Bacteria</taxon>
        <taxon>Candidatus Eiseniibacteriota</taxon>
    </lineage>
</organism>
<dbReference type="NCBIfam" id="TIGR00231">
    <property type="entry name" value="small_GTP"/>
    <property type="match status" value="1"/>
</dbReference>
<dbReference type="PANTHER" id="PTHR43261">
    <property type="entry name" value="TRANSLATION ELONGATION FACTOR G-RELATED"/>
    <property type="match status" value="1"/>
</dbReference>
<dbReference type="InterPro" id="IPR014721">
    <property type="entry name" value="Ribsml_uS5_D2-typ_fold_subgr"/>
</dbReference>
<evidence type="ECO:0000256" key="7">
    <source>
        <dbReference type="NCBIfam" id="TIGR00484"/>
    </source>
</evidence>
<dbReference type="NCBIfam" id="TIGR00484">
    <property type="entry name" value="EF-G"/>
    <property type="match status" value="1"/>
</dbReference>
<feature type="binding site" evidence="6">
    <location>
        <begin position="17"/>
        <end position="24"/>
    </location>
    <ligand>
        <name>GTP</name>
        <dbReference type="ChEBI" id="CHEBI:37565"/>
    </ligand>
</feature>
<dbReference type="SMART" id="SM00889">
    <property type="entry name" value="EFG_IV"/>
    <property type="match status" value="1"/>
</dbReference>
<dbReference type="InterPro" id="IPR027417">
    <property type="entry name" value="P-loop_NTPase"/>
</dbReference>
<feature type="binding site" evidence="6">
    <location>
        <begin position="81"/>
        <end position="85"/>
    </location>
    <ligand>
        <name>GTP</name>
        <dbReference type="ChEBI" id="CHEBI:37565"/>
    </ligand>
</feature>
<dbReference type="InterPro" id="IPR000640">
    <property type="entry name" value="EFG_V-like"/>
</dbReference>
<dbReference type="InterPro" id="IPR009022">
    <property type="entry name" value="EFG_III"/>
</dbReference>
<keyword evidence="3 6" id="KW-0251">Elongation factor</keyword>
<dbReference type="InterPro" id="IPR020568">
    <property type="entry name" value="Ribosomal_Su5_D2-typ_SF"/>
</dbReference>
<proteinExistence type="inferred from homology"/>
<evidence type="ECO:0000256" key="5">
    <source>
        <dbReference type="ARBA" id="ARBA00023134"/>
    </source>
</evidence>
<keyword evidence="6" id="KW-0963">Cytoplasm</keyword>
<dbReference type="Gene3D" id="3.40.50.300">
    <property type="entry name" value="P-loop containing nucleotide triphosphate hydrolases"/>
    <property type="match status" value="1"/>
</dbReference>
<dbReference type="Gene3D" id="2.40.30.10">
    <property type="entry name" value="Translation factors"/>
    <property type="match status" value="1"/>
</dbReference>
<dbReference type="Pfam" id="PF03764">
    <property type="entry name" value="EFG_IV"/>
    <property type="match status" value="1"/>
</dbReference>
<comment type="function">
    <text evidence="6">Catalyzes the GTP-dependent ribosomal translocation step during translation elongation. During this step, the ribosome changes from the pre-translocational (PRE) to the post-translocational (POST) state as the newly formed A-site-bound peptidyl-tRNA and P-site-bound deacylated tRNA move to the P and E sites, respectively. Catalyzes the coordinated movement of the two tRNA molecules, the mRNA and conformational changes in the ribosome.</text>
</comment>
<dbReference type="Pfam" id="PF00009">
    <property type="entry name" value="GTP_EFTU"/>
    <property type="match status" value="1"/>
</dbReference>
<dbReference type="Gene3D" id="3.30.70.240">
    <property type="match status" value="1"/>
</dbReference>
<dbReference type="PROSITE" id="PS00301">
    <property type="entry name" value="G_TR_1"/>
    <property type="match status" value="1"/>
</dbReference>
<keyword evidence="5 6" id="KW-0342">GTP-binding</keyword>
<dbReference type="InterPro" id="IPR004540">
    <property type="entry name" value="Transl_elong_EFG/EF2"/>
</dbReference>
<dbReference type="InterPro" id="IPR031157">
    <property type="entry name" value="G_TR_CS"/>
</dbReference>
<evidence type="ECO:0000256" key="1">
    <source>
        <dbReference type="ARBA" id="ARBA00005870"/>
    </source>
</evidence>
<evidence type="ECO:0000256" key="3">
    <source>
        <dbReference type="ARBA" id="ARBA00022768"/>
    </source>
</evidence>
<comment type="caution">
    <text evidence="9">The sequence shown here is derived from an EMBL/GenBank/DDBJ whole genome shotgun (WGS) entry which is preliminary data.</text>
</comment>
<dbReference type="Proteomes" id="UP001594288">
    <property type="component" value="Unassembled WGS sequence"/>
</dbReference>
<dbReference type="InterPro" id="IPR000795">
    <property type="entry name" value="T_Tr_GTP-bd_dom"/>
</dbReference>
<dbReference type="Pfam" id="PF14492">
    <property type="entry name" value="EFG_III"/>
    <property type="match status" value="1"/>
</dbReference>
<evidence type="ECO:0000256" key="4">
    <source>
        <dbReference type="ARBA" id="ARBA00022917"/>
    </source>
</evidence>
<dbReference type="NCBIfam" id="NF009379">
    <property type="entry name" value="PRK12740.1-3"/>
    <property type="match status" value="1"/>
</dbReference>
<dbReference type="InterPro" id="IPR053905">
    <property type="entry name" value="EF-G-like_DII"/>
</dbReference>
<dbReference type="Pfam" id="PF00679">
    <property type="entry name" value="EFG_C"/>
    <property type="match status" value="1"/>
</dbReference>
<dbReference type="PROSITE" id="PS51722">
    <property type="entry name" value="G_TR_2"/>
    <property type="match status" value="1"/>
</dbReference>
<feature type="binding site" evidence="6">
    <location>
        <begin position="135"/>
        <end position="138"/>
    </location>
    <ligand>
        <name>GTP</name>
        <dbReference type="ChEBI" id="CHEBI:37565"/>
    </ligand>
</feature>
<comment type="subcellular location">
    <subcellularLocation>
        <location evidence="6">Cytoplasm</location>
    </subcellularLocation>
</comment>
<dbReference type="InterPro" id="IPR035647">
    <property type="entry name" value="EFG_III/V"/>
</dbReference>
<dbReference type="CDD" id="cd01434">
    <property type="entry name" value="EFG_mtEFG1_IV"/>
    <property type="match status" value="1"/>
</dbReference>
<evidence type="ECO:0000259" key="8">
    <source>
        <dbReference type="PROSITE" id="PS51722"/>
    </source>
</evidence>
<keyword evidence="4 6" id="KW-0648">Protein biosynthesis</keyword>
<dbReference type="SMART" id="SM00838">
    <property type="entry name" value="EFG_C"/>
    <property type="match status" value="1"/>
</dbReference>
<feature type="domain" description="Tr-type G" evidence="8">
    <location>
        <begin position="8"/>
        <end position="282"/>
    </location>
</feature>
<dbReference type="SUPFAM" id="SSF52540">
    <property type="entry name" value="P-loop containing nucleoside triphosphate hydrolases"/>
    <property type="match status" value="1"/>
</dbReference>
<dbReference type="SUPFAM" id="SSF54211">
    <property type="entry name" value="Ribosomal protein S5 domain 2-like"/>
    <property type="match status" value="1"/>
</dbReference>
<dbReference type="InterPro" id="IPR035649">
    <property type="entry name" value="EFG_V"/>
</dbReference>
<dbReference type="CDD" id="cd03713">
    <property type="entry name" value="EFG_mtEFG_C"/>
    <property type="match status" value="1"/>
</dbReference>
<dbReference type="HAMAP" id="MF_00054_B">
    <property type="entry name" value="EF_G_EF_2_B"/>
    <property type="match status" value="1"/>
</dbReference>
<dbReference type="Gene3D" id="3.30.230.10">
    <property type="match status" value="1"/>
</dbReference>
<dbReference type="CDD" id="cd16262">
    <property type="entry name" value="EFG_III"/>
    <property type="match status" value="1"/>
</dbReference>
<evidence type="ECO:0000313" key="9">
    <source>
        <dbReference type="EMBL" id="MFC1800067.1"/>
    </source>
</evidence>
<dbReference type="InterPro" id="IPR041095">
    <property type="entry name" value="EFG_II"/>
</dbReference>
<dbReference type="Gene3D" id="3.30.70.870">
    <property type="entry name" value="Elongation Factor G (Translational Gtpase), domain 3"/>
    <property type="match status" value="1"/>
</dbReference>
<dbReference type="GO" id="GO:0003746">
    <property type="term" value="F:translation elongation factor activity"/>
    <property type="evidence" value="ECO:0007669"/>
    <property type="project" value="UniProtKB-KW"/>
</dbReference>
<comment type="similarity">
    <text evidence="1 6">Belongs to the TRAFAC class translation factor GTPase superfamily. Classic translation factor GTPase family. EF-G/EF-2 subfamily.</text>
</comment>
<dbReference type="InterPro" id="IPR009000">
    <property type="entry name" value="Transl_B-barrel_sf"/>
</dbReference>
<dbReference type="NCBIfam" id="NF009381">
    <property type="entry name" value="PRK12740.1-5"/>
    <property type="match status" value="1"/>
</dbReference>
<evidence type="ECO:0000256" key="6">
    <source>
        <dbReference type="HAMAP-Rule" id="MF_00054"/>
    </source>
</evidence>
<dbReference type="CDD" id="cd01886">
    <property type="entry name" value="EF-G"/>
    <property type="match status" value="1"/>
</dbReference>
<dbReference type="PANTHER" id="PTHR43261:SF1">
    <property type="entry name" value="RIBOSOME-RELEASING FACTOR 2, MITOCHONDRIAL"/>
    <property type="match status" value="1"/>
</dbReference>
<dbReference type="SUPFAM" id="SSF50447">
    <property type="entry name" value="Translation proteins"/>
    <property type="match status" value="1"/>
</dbReference>
<accession>A0ABV6YQ73</accession>
<dbReference type="EMBL" id="JBHPEI010000062">
    <property type="protein sequence ID" value="MFC1800067.1"/>
    <property type="molecule type" value="Genomic_DNA"/>
</dbReference>